<sequence length="343" mass="38635">MTYLTLDCNKLLSIDDLCLVGLSKVHISIEPELAKKINLNLEELNSVEKCNNSTDFEVPFVDIEYLKSRMICCNVLQQALRWKPKPNSLFITKLVKALNTNSYFNRFPAETTLYNGDYTYTQSPGIPRMLSTVTSPKSDLKNPSEVLQKEVGLSSDELNSLVNSQTEFLSNVSVLGSLMKTMSNLSDLNMGLLCEALSVPYDFLLLPELQKIPNVMETVRNLLWLTEDSKLIPKKGGDKTVKSLVSTQLVHNAELRSLAQSILKEVSKVFSSICSNLVQPELQNVVNKAWSASLDSQLNALLYSLKNVTVLYNELLPLMFSKYSESYNNVRIIQLNIFYIILI</sequence>
<organism evidence="1 2">
    <name type="scientific">Theileria annulata</name>
    <dbReference type="NCBI Taxonomy" id="5874"/>
    <lineage>
        <taxon>Eukaryota</taxon>
        <taxon>Sar</taxon>
        <taxon>Alveolata</taxon>
        <taxon>Apicomplexa</taxon>
        <taxon>Aconoidasida</taxon>
        <taxon>Piroplasmida</taxon>
        <taxon>Theileriidae</taxon>
        <taxon>Theileria</taxon>
    </lineage>
</organism>
<dbReference type="eggNOG" id="KOG1936">
    <property type="taxonomic scope" value="Eukaryota"/>
</dbReference>
<evidence type="ECO:0000313" key="1">
    <source>
        <dbReference type="EMBL" id="CAI73893.1"/>
    </source>
</evidence>
<dbReference type="STRING" id="5874.Q4UG96"/>
<dbReference type="GeneID" id="3863991"/>
<dbReference type="KEGG" id="tan:TA19085"/>
<dbReference type="AlphaFoldDB" id="Q4UG96"/>
<dbReference type="VEuPathDB" id="PiroplasmaDB:TA19085"/>
<dbReference type="InParanoid" id="Q4UG96"/>
<keyword evidence="2" id="KW-1185">Reference proteome</keyword>
<dbReference type="Proteomes" id="UP000001950">
    <property type="component" value="Chromosome 1"/>
</dbReference>
<accession>Q4UG96</accession>
<evidence type="ECO:0000313" key="2">
    <source>
        <dbReference type="Proteomes" id="UP000001950"/>
    </source>
</evidence>
<protein>
    <submittedName>
        <fullName evidence="1">Uncharacterized protein</fullName>
    </submittedName>
</protein>
<name>Q4UG96_THEAN</name>
<dbReference type="RefSeq" id="XP_954570.1">
    <property type="nucleotide sequence ID" value="XM_949477.1"/>
</dbReference>
<dbReference type="EMBL" id="CR940347">
    <property type="protein sequence ID" value="CAI73893.1"/>
    <property type="molecule type" value="Genomic_DNA"/>
</dbReference>
<reference evidence="1 2" key="1">
    <citation type="journal article" date="2005" name="Science">
        <title>Genome of the host-cell transforming parasite Theileria annulata compared with T. parva.</title>
        <authorList>
            <person name="Pain A."/>
            <person name="Renauld H."/>
            <person name="Berriman M."/>
            <person name="Murphy L."/>
            <person name="Yeats C.A."/>
            <person name="Weir W."/>
            <person name="Kerhornou A."/>
            <person name="Aslett M."/>
            <person name="Bishop R."/>
            <person name="Bouchier C."/>
            <person name="Cochet M."/>
            <person name="Coulson R.M.R."/>
            <person name="Cronin A."/>
            <person name="de Villiers E.P."/>
            <person name="Fraser A."/>
            <person name="Fosker N."/>
            <person name="Gardner M."/>
            <person name="Goble A."/>
            <person name="Griffiths-Jones S."/>
            <person name="Harris D.E."/>
            <person name="Katzer F."/>
            <person name="Larke N."/>
            <person name="Lord A."/>
            <person name="Maser P."/>
            <person name="McKellar S."/>
            <person name="Mooney P."/>
            <person name="Morton F."/>
            <person name="Nene V."/>
            <person name="O'Neil S."/>
            <person name="Price C."/>
            <person name="Quail M.A."/>
            <person name="Rabbinowitsch E."/>
            <person name="Rawlings N.D."/>
            <person name="Rutter S."/>
            <person name="Saunders D."/>
            <person name="Seeger K."/>
            <person name="Shah T."/>
            <person name="Squares R."/>
            <person name="Squares S."/>
            <person name="Tivey A."/>
            <person name="Walker A.R."/>
            <person name="Woodward J."/>
            <person name="Dobbelaere D.A.E."/>
            <person name="Langsley G."/>
            <person name="Rajandream M.A."/>
            <person name="McKeever D."/>
            <person name="Shiels B."/>
            <person name="Tait A."/>
            <person name="Barrell B.G."/>
            <person name="Hall N."/>
        </authorList>
    </citation>
    <scope>NUCLEOTIDE SEQUENCE [LARGE SCALE GENOMIC DNA]</scope>
    <source>
        <strain evidence="2">Ankara</strain>
    </source>
</reference>
<gene>
    <name evidence="1" type="ORF">TA19085</name>
</gene>
<proteinExistence type="predicted"/>